<proteinExistence type="inferred from homology"/>
<dbReference type="Ensembl" id="ENSVKKT00000002294.1">
    <property type="protein sequence ID" value="ENSVKKP00000002225.1"/>
    <property type="gene ID" value="ENSVKKG00000001805.1"/>
</dbReference>
<evidence type="ECO:0000256" key="1">
    <source>
        <dbReference type="ARBA" id="ARBA00004651"/>
    </source>
</evidence>
<feature type="transmembrane region" description="Helical" evidence="10">
    <location>
        <begin position="25"/>
        <end position="48"/>
    </location>
</feature>
<feature type="transmembrane region" description="Helical" evidence="10">
    <location>
        <begin position="273"/>
        <end position="292"/>
    </location>
</feature>
<dbReference type="SUPFAM" id="SSF81321">
    <property type="entry name" value="Family A G protein-coupled receptor-like"/>
    <property type="match status" value="1"/>
</dbReference>
<evidence type="ECO:0000256" key="7">
    <source>
        <dbReference type="ARBA" id="ARBA00023136"/>
    </source>
</evidence>
<evidence type="ECO:0000313" key="12">
    <source>
        <dbReference type="Ensembl" id="ENSVKKP00000002225.1"/>
    </source>
</evidence>
<keyword evidence="3 10" id="KW-0716">Sensory transduction</keyword>
<gene>
    <name evidence="12" type="primary">LOC123033358</name>
</gene>
<dbReference type="GO" id="GO:0004984">
    <property type="term" value="F:olfactory receptor activity"/>
    <property type="evidence" value="ECO:0007669"/>
    <property type="project" value="InterPro"/>
</dbReference>
<feature type="transmembrane region" description="Helical" evidence="10">
    <location>
        <begin position="197"/>
        <end position="223"/>
    </location>
</feature>
<evidence type="ECO:0000256" key="9">
    <source>
        <dbReference type="RuleBase" id="RU000688"/>
    </source>
</evidence>
<evidence type="ECO:0000256" key="8">
    <source>
        <dbReference type="ARBA" id="ARBA00023224"/>
    </source>
</evidence>
<dbReference type="InterPro" id="IPR017452">
    <property type="entry name" value="GPCR_Rhodpsn_7TM"/>
</dbReference>
<dbReference type="GO" id="GO:0004930">
    <property type="term" value="F:G protein-coupled receptor activity"/>
    <property type="evidence" value="ECO:0007669"/>
    <property type="project" value="UniProtKB-KW"/>
</dbReference>
<feature type="transmembrane region" description="Helical" evidence="10">
    <location>
        <begin position="99"/>
        <end position="120"/>
    </location>
</feature>
<reference evidence="12" key="2">
    <citation type="submission" date="2025-09" db="UniProtKB">
        <authorList>
            <consortium name="Ensembl"/>
        </authorList>
    </citation>
    <scope>IDENTIFICATION</scope>
</reference>
<keyword evidence="9" id="KW-0297">G-protein coupled receptor</keyword>
<sequence length="318" mass="36101">MIWHNQTMVNEFILLGFTNLGQLQILLFVIFLVFYLTTVLGNFLIILLTGLDSNLHTPMYFFLQILSFAEIGFVSAIIPKLLVNLLSDKKTISLLGCRAQIYCVFFFGVMECFILIVMAYDRFVALCNPLRYTVIMNRKLCISLVTAVWALGFPVASIQSTWLLSFPFCRSNEISHFFCDAPPILQLACADTYSFELFSFIGTFIILLCPFALILVSYIHIISTILRIPSVEGRWKAFSTCSSHIIVVTLFYGSASLTHLQPKSSSVPGNKHLLSLSYVILTPMLNPFIYSLRNKEVKGALIRLIRKKICWCLHNFKA</sequence>
<keyword evidence="2 10" id="KW-1003">Cell membrane</keyword>
<evidence type="ECO:0000256" key="4">
    <source>
        <dbReference type="ARBA" id="ARBA00022692"/>
    </source>
</evidence>
<keyword evidence="7 10" id="KW-0472">Membrane</keyword>
<accession>A0A8D2IZJ0</accession>
<dbReference type="OMA" id="MECFILI"/>
<reference evidence="12" key="1">
    <citation type="submission" date="2025-08" db="UniProtKB">
        <authorList>
            <consortium name="Ensembl"/>
        </authorList>
    </citation>
    <scope>IDENTIFICATION</scope>
</reference>
<dbReference type="InterPro" id="IPR000276">
    <property type="entry name" value="GPCR_Rhodpsn"/>
</dbReference>
<dbReference type="FunFam" id="1.20.1070.10:FF:000001">
    <property type="entry name" value="Olfactory receptor"/>
    <property type="match status" value="1"/>
</dbReference>
<dbReference type="PANTHER" id="PTHR26453">
    <property type="entry name" value="OLFACTORY RECEPTOR"/>
    <property type="match status" value="1"/>
</dbReference>
<feature type="transmembrane region" description="Helical" evidence="10">
    <location>
        <begin position="235"/>
        <end position="253"/>
    </location>
</feature>
<dbReference type="PRINTS" id="PR00245">
    <property type="entry name" value="OLFACTORYR"/>
</dbReference>
<evidence type="ECO:0000256" key="3">
    <source>
        <dbReference type="ARBA" id="ARBA00022606"/>
    </source>
</evidence>
<comment type="subcellular location">
    <subcellularLocation>
        <location evidence="1 10">Cell membrane</location>
        <topology evidence="1 10">Multi-pass membrane protein</topology>
    </subcellularLocation>
</comment>
<dbReference type="CDD" id="cd15225">
    <property type="entry name" value="7tmA_OR10A-like"/>
    <property type="match status" value="1"/>
</dbReference>
<evidence type="ECO:0000313" key="13">
    <source>
        <dbReference type="Proteomes" id="UP000694545"/>
    </source>
</evidence>
<feature type="domain" description="G-protein coupled receptors family 1 profile" evidence="11">
    <location>
        <begin position="41"/>
        <end position="290"/>
    </location>
</feature>
<dbReference type="PROSITE" id="PS50262">
    <property type="entry name" value="G_PROTEIN_RECEP_F1_2"/>
    <property type="match status" value="1"/>
</dbReference>
<protein>
    <recommendedName>
        <fullName evidence="10">Olfactory receptor</fullName>
    </recommendedName>
</protein>
<keyword evidence="8 9" id="KW-0807">Transducer</keyword>
<keyword evidence="13" id="KW-1185">Reference proteome</keyword>
<keyword evidence="5 10" id="KW-0552">Olfaction</keyword>
<evidence type="ECO:0000259" key="11">
    <source>
        <dbReference type="PROSITE" id="PS50262"/>
    </source>
</evidence>
<organism evidence="12 13">
    <name type="scientific">Varanus komodoensis</name>
    <name type="common">Komodo dragon</name>
    <dbReference type="NCBI Taxonomy" id="61221"/>
    <lineage>
        <taxon>Eukaryota</taxon>
        <taxon>Metazoa</taxon>
        <taxon>Chordata</taxon>
        <taxon>Craniata</taxon>
        <taxon>Vertebrata</taxon>
        <taxon>Euteleostomi</taxon>
        <taxon>Lepidosauria</taxon>
        <taxon>Squamata</taxon>
        <taxon>Bifurcata</taxon>
        <taxon>Unidentata</taxon>
        <taxon>Episquamata</taxon>
        <taxon>Toxicofera</taxon>
        <taxon>Anguimorpha</taxon>
        <taxon>Paleoanguimorpha</taxon>
        <taxon>Varanoidea</taxon>
        <taxon>Varanidae</taxon>
        <taxon>Varanus</taxon>
    </lineage>
</organism>
<evidence type="ECO:0000256" key="2">
    <source>
        <dbReference type="ARBA" id="ARBA00022475"/>
    </source>
</evidence>
<evidence type="ECO:0000256" key="6">
    <source>
        <dbReference type="ARBA" id="ARBA00022989"/>
    </source>
</evidence>
<keyword evidence="4 9" id="KW-0812">Transmembrane</keyword>
<comment type="similarity">
    <text evidence="9">Belongs to the G-protein coupled receptor 1 family.</text>
</comment>
<dbReference type="PROSITE" id="PS00237">
    <property type="entry name" value="G_PROTEIN_RECEP_F1_1"/>
    <property type="match status" value="1"/>
</dbReference>
<dbReference type="PRINTS" id="PR00237">
    <property type="entry name" value="GPCRRHODOPSN"/>
</dbReference>
<dbReference type="Proteomes" id="UP000694545">
    <property type="component" value="Unplaced"/>
</dbReference>
<evidence type="ECO:0000256" key="5">
    <source>
        <dbReference type="ARBA" id="ARBA00022725"/>
    </source>
</evidence>
<name>A0A8D2IZJ0_VARKO</name>
<dbReference type="Gene3D" id="1.20.1070.10">
    <property type="entry name" value="Rhodopsin 7-helix transmembrane proteins"/>
    <property type="match status" value="1"/>
</dbReference>
<dbReference type="AlphaFoldDB" id="A0A8D2IZJ0"/>
<feature type="transmembrane region" description="Helical" evidence="10">
    <location>
        <begin position="140"/>
        <end position="158"/>
    </location>
</feature>
<keyword evidence="9" id="KW-0675">Receptor</keyword>
<dbReference type="Pfam" id="PF13853">
    <property type="entry name" value="7tm_4"/>
    <property type="match status" value="1"/>
</dbReference>
<feature type="transmembrane region" description="Helical" evidence="10">
    <location>
        <begin position="60"/>
        <end position="79"/>
    </location>
</feature>
<dbReference type="InterPro" id="IPR000725">
    <property type="entry name" value="Olfact_rcpt"/>
</dbReference>
<dbReference type="GO" id="GO:0005886">
    <property type="term" value="C:plasma membrane"/>
    <property type="evidence" value="ECO:0007669"/>
    <property type="project" value="UniProtKB-SubCell"/>
</dbReference>
<evidence type="ECO:0000256" key="10">
    <source>
        <dbReference type="RuleBase" id="RU363047"/>
    </source>
</evidence>
<keyword evidence="6 10" id="KW-1133">Transmembrane helix</keyword>